<gene>
    <name evidence="4" type="ORF">HW555_005343</name>
</gene>
<comment type="caution">
    <text evidence="4">The sequence shown here is derived from an EMBL/GenBank/DDBJ whole genome shotgun (WGS) entry which is preliminary data.</text>
</comment>
<evidence type="ECO:0000313" key="5">
    <source>
        <dbReference type="Proteomes" id="UP000648187"/>
    </source>
</evidence>
<keyword evidence="2" id="KW-0812">Transmembrane</keyword>
<protein>
    <recommendedName>
        <fullName evidence="6">CUB domain-containing protein</fullName>
    </recommendedName>
</protein>
<evidence type="ECO:0000256" key="3">
    <source>
        <dbReference type="SAM" id="SignalP"/>
    </source>
</evidence>
<feature type="signal peptide" evidence="3">
    <location>
        <begin position="1"/>
        <end position="16"/>
    </location>
</feature>
<evidence type="ECO:0000313" key="4">
    <source>
        <dbReference type="EMBL" id="KAF9417636.1"/>
    </source>
</evidence>
<feature type="compositionally biased region" description="Polar residues" evidence="1">
    <location>
        <begin position="319"/>
        <end position="350"/>
    </location>
</feature>
<keyword evidence="3" id="KW-0732">Signal</keyword>
<proteinExistence type="predicted"/>
<feature type="chain" id="PRO_5032620559" description="CUB domain-containing protein" evidence="3">
    <location>
        <begin position="17"/>
        <end position="384"/>
    </location>
</feature>
<feature type="transmembrane region" description="Helical" evidence="2">
    <location>
        <begin position="220"/>
        <end position="244"/>
    </location>
</feature>
<keyword evidence="2" id="KW-0472">Membrane</keyword>
<keyword evidence="5" id="KW-1185">Reference proteome</keyword>
<evidence type="ECO:0008006" key="6">
    <source>
        <dbReference type="Google" id="ProtNLM"/>
    </source>
</evidence>
<keyword evidence="2" id="KW-1133">Transmembrane helix</keyword>
<accession>A0A835GI46</accession>
<evidence type="ECO:0000256" key="2">
    <source>
        <dbReference type="SAM" id="Phobius"/>
    </source>
</evidence>
<dbReference type="AlphaFoldDB" id="A0A835GI46"/>
<name>A0A835GI46_SPOEX</name>
<dbReference type="EMBL" id="JACKWZ010000068">
    <property type="protein sequence ID" value="KAF9417636.1"/>
    <property type="molecule type" value="Genomic_DNA"/>
</dbReference>
<reference evidence="4" key="1">
    <citation type="submission" date="2020-08" db="EMBL/GenBank/DDBJ databases">
        <title>Spodoptera exigua strain:BAW_Kor-Di-RS1 Genome sequencing and assembly.</title>
        <authorList>
            <person name="Kim J."/>
            <person name="Nam H.Y."/>
            <person name="Kwon M."/>
            <person name="Choi J.H."/>
            <person name="Cho S.R."/>
            <person name="Kim G.-H."/>
        </authorList>
    </citation>
    <scope>NUCLEOTIDE SEQUENCE</scope>
    <source>
        <strain evidence="4">BAW_Kor-Di-RS1</strain>
        <tissue evidence="4">Whole-body</tissue>
    </source>
</reference>
<sequence length="384" mass="42545">MLSSILLLALYLLCAALGLDRGFLLLYRPTDITNDCAYSGSLRYDLSFGMGMSDTITLVFRTLYETDYSCNVDIVVEGYNNTFLVVVIKFPTSIAINCQTNKNAFNVMKKNKCLRLCDLIDSDDVFSEYFVITVKGRIRFKFLSNSSINSDINANLYQVTATSAREQPKTKCSPRNETLCVIDTQEYCFTNGVVCDGIKNCGVSDWFDERKSKCSLPVEYLTHGPVIAVIGAVFCALLAGGHILMRCLPPSANSFFIFNANEDNRLCIDPVFTSPDKTSYGMHRNKRASLIPTFSSSSSSSEQSLEIGMDQKSFANRPLSPSDQDSMQYYPSASSSQEPKIHSSRSSTMRAMTAKLQKTIRAIAGRSKLIRASLAEPDTSKENA</sequence>
<dbReference type="Proteomes" id="UP000648187">
    <property type="component" value="Unassembled WGS sequence"/>
</dbReference>
<feature type="region of interest" description="Disordered" evidence="1">
    <location>
        <begin position="314"/>
        <end position="353"/>
    </location>
</feature>
<evidence type="ECO:0000256" key="1">
    <source>
        <dbReference type="SAM" id="MobiDB-lite"/>
    </source>
</evidence>
<organism evidence="4 5">
    <name type="scientific">Spodoptera exigua</name>
    <name type="common">Beet armyworm</name>
    <name type="synonym">Noctua fulgens</name>
    <dbReference type="NCBI Taxonomy" id="7107"/>
    <lineage>
        <taxon>Eukaryota</taxon>
        <taxon>Metazoa</taxon>
        <taxon>Ecdysozoa</taxon>
        <taxon>Arthropoda</taxon>
        <taxon>Hexapoda</taxon>
        <taxon>Insecta</taxon>
        <taxon>Pterygota</taxon>
        <taxon>Neoptera</taxon>
        <taxon>Endopterygota</taxon>
        <taxon>Lepidoptera</taxon>
        <taxon>Glossata</taxon>
        <taxon>Ditrysia</taxon>
        <taxon>Noctuoidea</taxon>
        <taxon>Noctuidae</taxon>
        <taxon>Amphipyrinae</taxon>
        <taxon>Spodoptera</taxon>
    </lineage>
</organism>